<accession>A0A482TD23</accession>
<evidence type="ECO:0000313" key="2">
    <source>
        <dbReference type="EMBL" id="RYJ09939.1"/>
    </source>
</evidence>
<dbReference type="AlphaFoldDB" id="A0A482TD23"/>
<protein>
    <submittedName>
        <fullName evidence="2">Uncharacterized protein</fullName>
    </submittedName>
</protein>
<evidence type="ECO:0000313" key="3">
    <source>
        <dbReference type="Proteomes" id="UP000293535"/>
    </source>
</evidence>
<gene>
    <name evidence="2" type="ORF">ELS20_07935</name>
</gene>
<dbReference type="Proteomes" id="UP000293535">
    <property type="component" value="Unassembled WGS sequence"/>
</dbReference>
<name>A0A482TD23_HALHI</name>
<feature type="region of interest" description="Disordered" evidence="1">
    <location>
        <begin position="58"/>
        <end position="118"/>
    </location>
</feature>
<evidence type="ECO:0000256" key="1">
    <source>
        <dbReference type="SAM" id="MobiDB-lite"/>
    </source>
</evidence>
<dbReference type="RefSeq" id="WP_129755392.1">
    <property type="nucleotide sequence ID" value="NZ_JAFKAA010000002.1"/>
</dbReference>
<dbReference type="EMBL" id="RZIG01000002">
    <property type="protein sequence ID" value="RYJ09939.1"/>
    <property type="molecule type" value="Genomic_DNA"/>
</dbReference>
<reference evidence="2 3" key="1">
    <citation type="submission" date="2018-12" db="EMBL/GenBank/DDBJ databases">
        <title>Draft genome sequence of Haloarcula hispinica strain 18.1, an halophilic archaeon isolated from Chott El Jerid of Southern Tunisia.</title>
        <authorList>
            <person name="Najjari A."/>
            <person name="Ben Dhia O."/>
            <person name="Ferjani R."/>
            <person name="Mahjoubi M."/>
            <person name="Sghaier H."/>
            <person name="Elshahed M."/>
            <person name="Ouzari H.I."/>
            <person name="Cherid A."/>
            <person name="Youssef N."/>
        </authorList>
    </citation>
    <scope>NUCLEOTIDE SEQUENCE [LARGE SCALE GENOMIC DNA]</scope>
    <source>
        <strain evidence="2 3">18.1</strain>
    </source>
</reference>
<organism evidence="2 3">
    <name type="scientific">Haloarcula hispanica</name>
    <dbReference type="NCBI Taxonomy" id="51589"/>
    <lineage>
        <taxon>Archaea</taxon>
        <taxon>Methanobacteriati</taxon>
        <taxon>Methanobacteriota</taxon>
        <taxon>Stenosarchaea group</taxon>
        <taxon>Halobacteria</taxon>
        <taxon>Halobacteriales</taxon>
        <taxon>Haloarculaceae</taxon>
        <taxon>Haloarcula</taxon>
    </lineage>
</organism>
<comment type="caution">
    <text evidence="2">The sequence shown here is derived from an EMBL/GenBank/DDBJ whole genome shotgun (WGS) entry which is preliminary data.</text>
</comment>
<proteinExistence type="predicted"/>
<sequence length="285" mass="32061">MADVGYCTTEDLRRALRKANLPGDVNQDPQIAVDAIVSRTDWLEKTYSRHWYEPDGISEASDVDIPTSANTRDDEEDIATRAGMVHGASENERHRTRKNSDALLEAGPRYERRRKHYQDPKEEIRIAFGRPESLEPPVDDTVPAYTRITLARKDAKTINTLSVVNDQGGFDDWAASNDYSGGVGNQHRGEDYWARVNNGGVSELYLDVHAMDDDIPSFSNAVYIDFDYGHEGIPRNVRRAVANWAAADLVEEAVVEIPQNATVYGVDTKAEELERKAEELMEVYE</sequence>